<evidence type="ECO:0000313" key="2">
    <source>
        <dbReference type="EMBL" id="BET02374.1"/>
    </source>
</evidence>
<reference evidence="2 3" key="1">
    <citation type="submission" date="2023-09" db="EMBL/GenBank/DDBJ databases">
        <title>Nesidiocoris tenuis whole genome shotgun sequence.</title>
        <authorList>
            <person name="Shibata T."/>
            <person name="Shimoda M."/>
            <person name="Kobayashi T."/>
            <person name="Uehara T."/>
        </authorList>
    </citation>
    <scope>NUCLEOTIDE SEQUENCE [LARGE SCALE GENOMIC DNA]</scope>
    <source>
        <strain evidence="2 3">Japan</strain>
    </source>
</reference>
<name>A0ABN7BDB7_9HEMI</name>
<evidence type="ECO:0000313" key="3">
    <source>
        <dbReference type="Proteomes" id="UP001307889"/>
    </source>
</evidence>
<evidence type="ECO:0000256" key="1">
    <source>
        <dbReference type="SAM" id="MobiDB-lite"/>
    </source>
</evidence>
<feature type="compositionally biased region" description="Basic residues" evidence="1">
    <location>
        <begin position="33"/>
        <end position="46"/>
    </location>
</feature>
<dbReference type="EMBL" id="AP028922">
    <property type="protein sequence ID" value="BET02374.1"/>
    <property type="molecule type" value="Genomic_DNA"/>
</dbReference>
<organism evidence="2 3">
    <name type="scientific">Nesidiocoris tenuis</name>
    <dbReference type="NCBI Taxonomy" id="355587"/>
    <lineage>
        <taxon>Eukaryota</taxon>
        <taxon>Metazoa</taxon>
        <taxon>Ecdysozoa</taxon>
        <taxon>Arthropoda</taxon>
        <taxon>Hexapoda</taxon>
        <taxon>Insecta</taxon>
        <taxon>Pterygota</taxon>
        <taxon>Neoptera</taxon>
        <taxon>Paraneoptera</taxon>
        <taxon>Hemiptera</taxon>
        <taxon>Heteroptera</taxon>
        <taxon>Panheteroptera</taxon>
        <taxon>Cimicomorpha</taxon>
        <taxon>Miridae</taxon>
        <taxon>Dicyphina</taxon>
        <taxon>Nesidiocoris</taxon>
    </lineage>
</organism>
<feature type="compositionally biased region" description="Pro residues" evidence="1">
    <location>
        <begin position="18"/>
        <end position="28"/>
    </location>
</feature>
<dbReference type="Proteomes" id="UP001307889">
    <property type="component" value="Chromosome 14"/>
</dbReference>
<feature type="compositionally biased region" description="Basic and acidic residues" evidence="1">
    <location>
        <begin position="83"/>
        <end position="96"/>
    </location>
</feature>
<protein>
    <submittedName>
        <fullName evidence="2">Uncharacterized protein</fullName>
    </submittedName>
</protein>
<keyword evidence="3" id="KW-1185">Reference proteome</keyword>
<sequence>MVNEKKRRSFSYSSRPFRPAPLQPPSGPCPRDGRRRGAVKNRRRRAYNAEAGSRGGGSLMTAGAACGGGGKEAAAMSGCGGTAEDRMVGPEAGRHT</sequence>
<gene>
    <name evidence="2" type="ORF">NTJ_15192</name>
</gene>
<proteinExistence type="predicted"/>
<accession>A0ABN7BDB7</accession>
<feature type="region of interest" description="Disordered" evidence="1">
    <location>
        <begin position="1"/>
        <end position="96"/>
    </location>
</feature>